<dbReference type="InParanoid" id="A0A059C7P1"/>
<sequence length="94" mass="10392">MLSRKEGLAGIGACRSEENQGVVGKKDYTCFLPLSFSDFCNHKHITLGAFSDSQYHWLLEAKTCAQLQANEALHVFNGSVDSLQCLTPIEDENL</sequence>
<gene>
    <name evidence="1" type="ORF">EUGRSUZ_E03157</name>
</gene>
<dbReference type="EMBL" id="KK198757">
    <property type="protein sequence ID" value="KCW74453.1"/>
    <property type="molecule type" value="Genomic_DNA"/>
</dbReference>
<accession>A0A059C7P1</accession>
<protein>
    <submittedName>
        <fullName evidence="1">Uncharacterized protein</fullName>
    </submittedName>
</protein>
<dbReference type="Gramene" id="KCW74453">
    <property type="protein sequence ID" value="KCW74453"/>
    <property type="gene ID" value="EUGRSUZ_E03157"/>
</dbReference>
<reference evidence="1" key="1">
    <citation type="submission" date="2013-07" db="EMBL/GenBank/DDBJ databases">
        <title>The genome of Eucalyptus grandis.</title>
        <authorList>
            <person name="Schmutz J."/>
            <person name="Hayes R."/>
            <person name="Myburg A."/>
            <person name="Tuskan G."/>
            <person name="Grattapaglia D."/>
            <person name="Rokhsar D.S."/>
        </authorList>
    </citation>
    <scope>NUCLEOTIDE SEQUENCE</scope>
    <source>
        <tissue evidence="1">Leaf extractions</tissue>
    </source>
</reference>
<proteinExistence type="predicted"/>
<organism evidence="1">
    <name type="scientific">Eucalyptus grandis</name>
    <name type="common">Flooded gum</name>
    <dbReference type="NCBI Taxonomy" id="71139"/>
    <lineage>
        <taxon>Eukaryota</taxon>
        <taxon>Viridiplantae</taxon>
        <taxon>Streptophyta</taxon>
        <taxon>Embryophyta</taxon>
        <taxon>Tracheophyta</taxon>
        <taxon>Spermatophyta</taxon>
        <taxon>Magnoliopsida</taxon>
        <taxon>eudicotyledons</taxon>
        <taxon>Gunneridae</taxon>
        <taxon>Pentapetalae</taxon>
        <taxon>rosids</taxon>
        <taxon>malvids</taxon>
        <taxon>Myrtales</taxon>
        <taxon>Myrtaceae</taxon>
        <taxon>Myrtoideae</taxon>
        <taxon>Eucalypteae</taxon>
        <taxon>Eucalyptus</taxon>
    </lineage>
</organism>
<evidence type="ECO:0000313" key="1">
    <source>
        <dbReference type="EMBL" id="KCW74453.1"/>
    </source>
</evidence>
<dbReference type="AlphaFoldDB" id="A0A059C7P1"/>
<name>A0A059C7P1_EUCGR</name>